<comment type="caution">
    <text evidence="1">The sequence shown here is derived from an EMBL/GenBank/DDBJ whole genome shotgun (WGS) entry which is preliminary data.</text>
</comment>
<keyword evidence="2" id="KW-1185">Reference proteome</keyword>
<organism evidence="1 2">
    <name type="scientific">Rhizomicrobium electricum</name>
    <dbReference type="NCBI Taxonomy" id="480070"/>
    <lineage>
        <taxon>Bacteria</taxon>
        <taxon>Pseudomonadati</taxon>
        <taxon>Pseudomonadota</taxon>
        <taxon>Alphaproteobacteria</taxon>
        <taxon>Micropepsales</taxon>
        <taxon>Micropepsaceae</taxon>
        <taxon>Rhizomicrobium</taxon>
    </lineage>
</organism>
<dbReference type="Pfam" id="PF12276">
    <property type="entry name" value="DUF3617"/>
    <property type="match status" value="1"/>
</dbReference>
<sequence>MRIDAKLPMDGVPADMAAYLKSLGYNNEVIRTDYFCTNGDVSKIVADKMPANCKSKPFKFGERSFDAEFTCAGNTSRIHMTIDAPEHYNMTITGTGENVSMYSKADVTFVSTNCPKESKSDPMPSFDAFLKDSHRVKPGHWEASVSYTSNIKEVTQRVIPRLPEDKRAAVQEQFDNLIALINSNHDFHDCISGELERGLMEAKLNDDCPLSKPRIKGDTIIADGVCKTPGATFSAELTRQDSEHYSIKVFQTVPAGAETITMSGVLKSHYVSQDCPAAGMTTPPAGAAIDTKQ</sequence>
<dbReference type="InterPro" id="IPR022061">
    <property type="entry name" value="DUF3617"/>
</dbReference>
<dbReference type="Proteomes" id="UP001499951">
    <property type="component" value="Unassembled WGS sequence"/>
</dbReference>
<accession>A0ABN1F6M5</accession>
<evidence type="ECO:0000313" key="2">
    <source>
        <dbReference type="Proteomes" id="UP001499951"/>
    </source>
</evidence>
<name>A0ABN1F6M5_9PROT</name>
<reference evidence="1 2" key="1">
    <citation type="journal article" date="2019" name="Int. J. Syst. Evol. Microbiol.">
        <title>The Global Catalogue of Microorganisms (GCM) 10K type strain sequencing project: providing services to taxonomists for standard genome sequencing and annotation.</title>
        <authorList>
            <consortium name="The Broad Institute Genomics Platform"/>
            <consortium name="The Broad Institute Genome Sequencing Center for Infectious Disease"/>
            <person name="Wu L."/>
            <person name="Ma J."/>
        </authorList>
    </citation>
    <scope>NUCLEOTIDE SEQUENCE [LARGE SCALE GENOMIC DNA]</scope>
    <source>
        <strain evidence="1 2">JCM 15089</strain>
    </source>
</reference>
<gene>
    <name evidence="1" type="ORF">GCM10008942_35770</name>
</gene>
<protein>
    <submittedName>
        <fullName evidence="1">Uncharacterized protein</fullName>
    </submittedName>
</protein>
<evidence type="ECO:0000313" key="1">
    <source>
        <dbReference type="EMBL" id="GAA0583684.1"/>
    </source>
</evidence>
<dbReference type="EMBL" id="BAAADD010000010">
    <property type="protein sequence ID" value="GAA0583684.1"/>
    <property type="molecule type" value="Genomic_DNA"/>
</dbReference>
<proteinExistence type="predicted"/>